<protein>
    <recommendedName>
        <fullName evidence="3">AB hydrolase-1 domain-containing protein</fullName>
    </recommendedName>
</protein>
<sequence length="230" mass="25278">MPDMRFAVNGVIIAAKVEGNPCSNGPYVVLLHGFPDSSRLWKAQVPVLVQQGFRVVAPDLRGFGESSRPADIQAFSLRNAQADVLAVLDALGIDSFYLVGHDWGSALAWRMAATVPNRVHRLVAISVGHPGGMWGVGGAEQRAASWYFLLFQYQGKAEQLLQADGWKLFREFMGPHVGSEDMAAYIRDLSRPGALSAGLSWYRANFQVERFAATEPAFDMPKFLPLPMKL</sequence>
<dbReference type="Proteomes" id="UP001491310">
    <property type="component" value="Unassembled WGS sequence"/>
</dbReference>
<organism evidence="4 5">
    <name type="scientific">Coccomyxa subellipsoidea</name>
    <dbReference type="NCBI Taxonomy" id="248742"/>
    <lineage>
        <taxon>Eukaryota</taxon>
        <taxon>Viridiplantae</taxon>
        <taxon>Chlorophyta</taxon>
        <taxon>core chlorophytes</taxon>
        <taxon>Trebouxiophyceae</taxon>
        <taxon>Trebouxiophyceae incertae sedis</taxon>
        <taxon>Coccomyxaceae</taxon>
        <taxon>Coccomyxa</taxon>
    </lineage>
</organism>
<comment type="caution">
    <text evidence="4">The sequence shown here is derived from an EMBL/GenBank/DDBJ whole genome shotgun (WGS) entry which is preliminary data.</text>
</comment>
<accession>A0ABR2YZR1</accession>
<comment type="similarity">
    <text evidence="2">Belongs to the AB hydrolase superfamily. Epoxide hydrolase family.</text>
</comment>
<evidence type="ECO:0000256" key="2">
    <source>
        <dbReference type="ARBA" id="ARBA00038334"/>
    </source>
</evidence>
<dbReference type="InterPro" id="IPR000639">
    <property type="entry name" value="Epox_hydrolase-like"/>
</dbReference>
<dbReference type="InterPro" id="IPR029058">
    <property type="entry name" value="AB_hydrolase_fold"/>
</dbReference>
<reference evidence="4 5" key="1">
    <citation type="journal article" date="2024" name="Nat. Commun.">
        <title>Phylogenomics reveals the evolutionary origins of lichenization in chlorophyte algae.</title>
        <authorList>
            <person name="Puginier C."/>
            <person name="Libourel C."/>
            <person name="Otte J."/>
            <person name="Skaloud P."/>
            <person name="Haon M."/>
            <person name="Grisel S."/>
            <person name="Petersen M."/>
            <person name="Berrin J.G."/>
            <person name="Delaux P.M."/>
            <person name="Dal Grande F."/>
            <person name="Keller J."/>
        </authorList>
    </citation>
    <scope>NUCLEOTIDE SEQUENCE [LARGE SCALE GENOMIC DNA]</scope>
    <source>
        <strain evidence="4 5">SAG 216-7</strain>
    </source>
</reference>
<evidence type="ECO:0000313" key="4">
    <source>
        <dbReference type="EMBL" id="KAK9917439.1"/>
    </source>
</evidence>
<keyword evidence="1" id="KW-0378">Hydrolase</keyword>
<dbReference type="InterPro" id="IPR000073">
    <property type="entry name" value="AB_hydrolase_1"/>
</dbReference>
<dbReference type="PRINTS" id="PR00412">
    <property type="entry name" value="EPOXHYDRLASE"/>
</dbReference>
<keyword evidence="5" id="KW-1185">Reference proteome</keyword>
<dbReference type="EMBL" id="JALJOT010000002">
    <property type="protein sequence ID" value="KAK9917439.1"/>
    <property type="molecule type" value="Genomic_DNA"/>
</dbReference>
<dbReference type="Gene3D" id="3.40.50.1820">
    <property type="entry name" value="alpha/beta hydrolase"/>
    <property type="match status" value="1"/>
</dbReference>
<evidence type="ECO:0000256" key="1">
    <source>
        <dbReference type="ARBA" id="ARBA00022801"/>
    </source>
</evidence>
<dbReference type="PANTHER" id="PTHR43329">
    <property type="entry name" value="EPOXIDE HYDROLASE"/>
    <property type="match status" value="1"/>
</dbReference>
<evidence type="ECO:0000259" key="3">
    <source>
        <dbReference type="Pfam" id="PF00561"/>
    </source>
</evidence>
<dbReference type="Pfam" id="PF00561">
    <property type="entry name" value="Abhydrolase_1"/>
    <property type="match status" value="1"/>
</dbReference>
<dbReference type="SUPFAM" id="SSF53474">
    <property type="entry name" value="alpha/beta-Hydrolases"/>
    <property type="match status" value="1"/>
</dbReference>
<feature type="domain" description="AB hydrolase-1" evidence="3">
    <location>
        <begin position="27"/>
        <end position="127"/>
    </location>
</feature>
<gene>
    <name evidence="4" type="ORF">WJX75_004381</name>
</gene>
<dbReference type="PRINTS" id="PR00111">
    <property type="entry name" value="ABHYDROLASE"/>
</dbReference>
<evidence type="ECO:0000313" key="5">
    <source>
        <dbReference type="Proteomes" id="UP001491310"/>
    </source>
</evidence>
<name>A0ABR2YZR1_9CHLO</name>
<proteinExistence type="inferred from homology"/>